<evidence type="ECO:0000256" key="1">
    <source>
        <dbReference type="SAM" id="MobiDB-lite"/>
    </source>
</evidence>
<protein>
    <submittedName>
        <fullName evidence="2">Uncharacterized protein</fullName>
    </submittedName>
</protein>
<gene>
    <name evidence="2" type="ORF">SLEP1_g42544</name>
</gene>
<evidence type="ECO:0000313" key="2">
    <source>
        <dbReference type="EMBL" id="GKV34131.1"/>
    </source>
</evidence>
<keyword evidence="3" id="KW-1185">Reference proteome</keyword>
<name>A0AAV5LA73_9ROSI</name>
<comment type="caution">
    <text evidence="2">The sequence shown here is derived from an EMBL/GenBank/DDBJ whole genome shotgun (WGS) entry which is preliminary data.</text>
</comment>
<dbReference type="AlphaFoldDB" id="A0AAV5LA73"/>
<feature type="region of interest" description="Disordered" evidence="1">
    <location>
        <begin position="1"/>
        <end position="33"/>
    </location>
</feature>
<evidence type="ECO:0000313" key="3">
    <source>
        <dbReference type="Proteomes" id="UP001054252"/>
    </source>
</evidence>
<accession>A0AAV5LA73</accession>
<proteinExistence type="predicted"/>
<organism evidence="2 3">
    <name type="scientific">Rubroshorea leprosula</name>
    <dbReference type="NCBI Taxonomy" id="152421"/>
    <lineage>
        <taxon>Eukaryota</taxon>
        <taxon>Viridiplantae</taxon>
        <taxon>Streptophyta</taxon>
        <taxon>Embryophyta</taxon>
        <taxon>Tracheophyta</taxon>
        <taxon>Spermatophyta</taxon>
        <taxon>Magnoliopsida</taxon>
        <taxon>eudicotyledons</taxon>
        <taxon>Gunneridae</taxon>
        <taxon>Pentapetalae</taxon>
        <taxon>rosids</taxon>
        <taxon>malvids</taxon>
        <taxon>Malvales</taxon>
        <taxon>Dipterocarpaceae</taxon>
        <taxon>Rubroshorea</taxon>
    </lineage>
</organism>
<reference evidence="2 3" key="1">
    <citation type="journal article" date="2021" name="Commun. Biol.">
        <title>The genome of Shorea leprosula (Dipterocarpaceae) highlights the ecological relevance of drought in aseasonal tropical rainforests.</title>
        <authorList>
            <person name="Ng K.K.S."/>
            <person name="Kobayashi M.J."/>
            <person name="Fawcett J.A."/>
            <person name="Hatakeyama M."/>
            <person name="Paape T."/>
            <person name="Ng C.H."/>
            <person name="Ang C.C."/>
            <person name="Tnah L.H."/>
            <person name="Lee C.T."/>
            <person name="Nishiyama T."/>
            <person name="Sese J."/>
            <person name="O'Brien M.J."/>
            <person name="Copetti D."/>
            <person name="Mohd Noor M.I."/>
            <person name="Ong R.C."/>
            <person name="Putra M."/>
            <person name="Sireger I.Z."/>
            <person name="Indrioko S."/>
            <person name="Kosugi Y."/>
            <person name="Izuno A."/>
            <person name="Isagi Y."/>
            <person name="Lee S.L."/>
            <person name="Shimizu K.K."/>
        </authorList>
    </citation>
    <scope>NUCLEOTIDE SEQUENCE [LARGE SCALE GENOMIC DNA]</scope>
    <source>
        <strain evidence="2">214</strain>
    </source>
</reference>
<feature type="compositionally biased region" description="Basic residues" evidence="1">
    <location>
        <begin position="1"/>
        <end position="10"/>
    </location>
</feature>
<sequence length="33" mass="3693">MKMKMQKRSKIVNCDDGGSSEDGKDGSEEEDEE</sequence>
<dbReference type="Proteomes" id="UP001054252">
    <property type="component" value="Unassembled WGS sequence"/>
</dbReference>
<dbReference type="EMBL" id="BPVZ01000104">
    <property type="protein sequence ID" value="GKV34131.1"/>
    <property type="molecule type" value="Genomic_DNA"/>
</dbReference>